<dbReference type="OrthoDB" id="7876140at2"/>
<evidence type="ECO:0000313" key="3">
    <source>
        <dbReference type="Proteomes" id="UP000198426"/>
    </source>
</evidence>
<organism evidence="2 3">
    <name type="scientific">Tropicimonas sediminicola</name>
    <dbReference type="NCBI Taxonomy" id="1031541"/>
    <lineage>
        <taxon>Bacteria</taxon>
        <taxon>Pseudomonadati</taxon>
        <taxon>Pseudomonadota</taxon>
        <taxon>Alphaproteobacteria</taxon>
        <taxon>Rhodobacterales</taxon>
        <taxon>Roseobacteraceae</taxon>
        <taxon>Tropicimonas</taxon>
    </lineage>
</organism>
<evidence type="ECO:0000256" key="1">
    <source>
        <dbReference type="SAM" id="SignalP"/>
    </source>
</evidence>
<feature type="chain" id="PRO_5012127744" evidence="1">
    <location>
        <begin position="20"/>
        <end position="115"/>
    </location>
</feature>
<accession>A0A239JRV3</accession>
<dbReference type="RefSeq" id="WP_089233991.1">
    <property type="nucleotide sequence ID" value="NZ_FZOY01000006.1"/>
</dbReference>
<dbReference type="Proteomes" id="UP000198426">
    <property type="component" value="Unassembled WGS sequence"/>
</dbReference>
<sequence>MKAMPLIIAAVVSSGPSLAQTFQCQFTSECFETEACAESAYDMTVRLEGDIARLSAVDGDFDGTAAPLGDGNLIRFASGFGPAMLTIHGDAARFSTHGVADAMMVNYSGTCREVE</sequence>
<keyword evidence="3" id="KW-1185">Reference proteome</keyword>
<name>A0A239JRV3_9RHOB</name>
<proteinExistence type="predicted"/>
<keyword evidence="1" id="KW-0732">Signal</keyword>
<dbReference type="EMBL" id="FZOY01000006">
    <property type="protein sequence ID" value="SNT08587.1"/>
    <property type="molecule type" value="Genomic_DNA"/>
</dbReference>
<gene>
    <name evidence="2" type="ORF">SAMN05421757_10637</name>
</gene>
<reference evidence="2 3" key="1">
    <citation type="submission" date="2017-06" db="EMBL/GenBank/DDBJ databases">
        <authorList>
            <person name="Kim H.J."/>
            <person name="Triplett B.A."/>
        </authorList>
    </citation>
    <scope>NUCLEOTIDE SEQUENCE [LARGE SCALE GENOMIC DNA]</scope>
    <source>
        <strain evidence="2 3">DSM 29339</strain>
    </source>
</reference>
<evidence type="ECO:0000313" key="2">
    <source>
        <dbReference type="EMBL" id="SNT08587.1"/>
    </source>
</evidence>
<protein>
    <submittedName>
        <fullName evidence="2">Uncharacterized protein</fullName>
    </submittedName>
</protein>
<dbReference type="AlphaFoldDB" id="A0A239JRV3"/>
<feature type="signal peptide" evidence="1">
    <location>
        <begin position="1"/>
        <end position="19"/>
    </location>
</feature>